<dbReference type="SUPFAM" id="SSF48452">
    <property type="entry name" value="TPR-like"/>
    <property type="match status" value="1"/>
</dbReference>
<comment type="caution">
    <text evidence="12">The sequence shown here is derived from an EMBL/GenBank/DDBJ whole genome shotgun (WGS) entry which is preliminary data.</text>
</comment>
<dbReference type="PANTHER" id="PTHR14094">
    <property type="entry name" value="SIGNAL RECOGNITION PARTICLE 72"/>
    <property type="match status" value="1"/>
</dbReference>
<feature type="domain" description="Signal recognition particle SRP72 subunit RNA-binding" evidence="11">
    <location>
        <begin position="547"/>
        <end position="598"/>
    </location>
</feature>
<dbReference type="Gene3D" id="1.25.40.10">
    <property type="entry name" value="Tetratricopeptide repeat domain"/>
    <property type="match status" value="1"/>
</dbReference>
<dbReference type="Proteomes" id="UP000469558">
    <property type="component" value="Unassembled WGS sequence"/>
</dbReference>
<name>A0A8T9CIL5_9HELO</name>
<sequence length="651" mass="70456">MASNPTATLTSLLKGSTIEDHDEVLKAANAVLKSSKNNLDALHTRVVALLKLDRFTDALRALDDGGDKLAERCTFEKAYALYKTGELQEAFKLAQQGGKRGLKHVAAQVAYRAEKFEDAAKIYKELAAETGPIEGEENDLRINSSAVDAQLEWQGNGDKVEASRKKPSREDLEAFETSYNAACGCIARGDLGSGSVLLKRARDLCEALDELSDEEKRAEVLPIMVQQAYVFTKLGKLDEAEALQKMINIADVPEPPTKVIAQNNHLAASPRDNPYMTQRIFDSVPSLSHGEKHFEHQASILERNGYTIDLQSLKYSGVAYSTASIISDSPSPTTSSFVNTLSVLNAAAHAKCETGKASLKQILPVLEKRPNDVGLVLVIVQLYMLTENPGPAIALLEAFFKRLEESTAPADQDVRFAPGLVAVLVSLYRLSGRRSPIKTELAKAASYWRRKSKPSVSLFRAAGKSLLESSDPEDLSTAGEIFSSLRTQDSNDPTAIAGYVASYATTDLPKIASELEKLAPVSQLISEVDAAGLEAAGVPSLPTPASEAASKKRSAEDTQKPKKKQKIRKSRMPKDFEEGKVMDPERWLPLKDRSSYRPKGKKGKKKADLTQGGVVKEEESLELAGGAGSVKVEKATGGGGGKSKNKKKGKK</sequence>
<evidence type="ECO:0000256" key="4">
    <source>
        <dbReference type="ARBA" id="ARBA00018350"/>
    </source>
</evidence>
<comment type="subcellular location">
    <subcellularLocation>
        <location evidence="2 9">Cytoplasm</location>
    </subcellularLocation>
    <subcellularLocation>
        <location evidence="1">Endoplasmic reticulum</location>
    </subcellularLocation>
</comment>
<evidence type="ECO:0000256" key="5">
    <source>
        <dbReference type="ARBA" id="ARBA00022490"/>
    </source>
</evidence>
<organism evidence="12 13">
    <name type="scientific">Lachnellula suecica</name>
    <dbReference type="NCBI Taxonomy" id="602035"/>
    <lineage>
        <taxon>Eukaryota</taxon>
        <taxon>Fungi</taxon>
        <taxon>Dikarya</taxon>
        <taxon>Ascomycota</taxon>
        <taxon>Pezizomycotina</taxon>
        <taxon>Leotiomycetes</taxon>
        <taxon>Helotiales</taxon>
        <taxon>Lachnaceae</taxon>
        <taxon>Lachnellula</taxon>
    </lineage>
</organism>
<dbReference type="Pfam" id="PF08492">
    <property type="entry name" value="SRP72"/>
    <property type="match status" value="1"/>
</dbReference>
<keyword evidence="5 9" id="KW-0963">Cytoplasm</keyword>
<keyword evidence="8 9" id="KW-0687">Ribonucleoprotein</keyword>
<evidence type="ECO:0000256" key="10">
    <source>
        <dbReference type="SAM" id="MobiDB-lite"/>
    </source>
</evidence>
<feature type="region of interest" description="Disordered" evidence="10">
    <location>
        <begin position="536"/>
        <end position="651"/>
    </location>
</feature>
<proteinExistence type="inferred from homology"/>
<dbReference type="InterPro" id="IPR031545">
    <property type="entry name" value="SRP72_TPR-like"/>
</dbReference>
<dbReference type="AlphaFoldDB" id="A0A8T9CIL5"/>
<evidence type="ECO:0000256" key="1">
    <source>
        <dbReference type="ARBA" id="ARBA00004240"/>
    </source>
</evidence>
<dbReference type="PANTHER" id="PTHR14094:SF9">
    <property type="entry name" value="SIGNAL RECOGNITION PARTICLE SUBUNIT SRP72"/>
    <property type="match status" value="1"/>
</dbReference>
<evidence type="ECO:0000256" key="9">
    <source>
        <dbReference type="PIRNR" id="PIRNR038922"/>
    </source>
</evidence>
<evidence type="ECO:0000256" key="3">
    <source>
        <dbReference type="ARBA" id="ARBA00007676"/>
    </source>
</evidence>
<evidence type="ECO:0000256" key="2">
    <source>
        <dbReference type="ARBA" id="ARBA00004496"/>
    </source>
</evidence>
<keyword evidence="7 9" id="KW-0733">Signal recognition particle</keyword>
<dbReference type="GO" id="GO:0005783">
    <property type="term" value="C:endoplasmic reticulum"/>
    <property type="evidence" value="ECO:0007669"/>
    <property type="project" value="UniProtKB-SubCell"/>
</dbReference>
<dbReference type="InterPro" id="IPR011990">
    <property type="entry name" value="TPR-like_helical_dom_sf"/>
</dbReference>
<dbReference type="GO" id="GO:0005786">
    <property type="term" value="C:signal recognition particle, endoplasmic reticulum targeting"/>
    <property type="evidence" value="ECO:0007669"/>
    <property type="project" value="UniProtKB-UniRule"/>
</dbReference>
<evidence type="ECO:0000313" key="13">
    <source>
        <dbReference type="Proteomes" id="UP000469558"/>
    </source>
</evidence>
<dbReference type="Pfam" id="PF17004">
    <property type="entry name" value="SRP_TPR_like"/>
    <property type="match status" value="1"/>
</dbReference>
<dbReference type="GO" id="GO:0008312">
    <property type="term" value="F:7S RNA binding"/>
    <property type="evidence" value="ECO:0007669"/>
    <property type="project" value="InterPro"/>
</dbReference>
<evidence type="ECO:0000259" key="11">
    <source>
        <dbReference type="Pfam" id="PF08492"/>
    </source>
</evidence>
<keyword evidence="13" id="KW-1185">Reference proteome</keyword>
<dbReference type="InterPro" id="IPR026270">
    <property type="entry name" value="SRP72"/>
</dbReference>
<evidence type="ECO:0000256" key="6">
    <source>
        <dbReference type="ARBA" id="ARBA00022824"/>
    </source>
</evidence>
<comment type="similarity">
    <text evidence="3 9">Belongs to the SRP72 family.</text>
</comment>
<evidence type="ECO:0000313" key="12">
    <source>
        <dbReference type="EMBL" id="TVY85022.1"/>
    </source>
</evidence>
<feature type="compositionally biased region" description="Basic residues" evidence="10">
    <location>
        <begin position="561"/>
        <end position="571"/>
    </location>
</feature>
<comment type="function">
    <text evidence="9">Component of the signal recognition particle (SRP) complex, a ribonucleoprotein complex that mediates the cotranslational targeting of secretory and membrane proteins to the endoplasmic reticulum (ER).</text>
</comment>
<dbReference type="FunFam" id="1.25.40.10:FF:000512">
    <property type="entry name" value="Signal recognition particle subunit SRP72"/>
    <property type="match status" value="1"/>
</dbReference>
<keyword evidence="6" id="KW-0256">Endoplasmic reticulum</keyword>
<accession>A0A8T9CIL5</accession>
<feature type="compositionally biased region" description="Basic residues" evidence="10">
    <location>
        <begin position="596"/>
        <end position="605"/>
    </location>
</feature>
<feature type="compositionally biased region" description="Basic and acidic residues" evidence="10">
    <location>
        <begin position="572"/>
        <end position="595"/>
    </location>
</feature>
<dbReference type="OrthoDB" id="5421607at2759"/>
<reference evidence="12 13" key="1">
    <citation type="submission" date="2018-05" db="EMBL/GenBank/DDBJ databases">
        <title>Genome sequencing and assembly of the regulated plant pathogen Lachnellula willkommii and related sister species for the development of diagnostic species identification markers.</title>
        <authorList>
            <person name="Giroux E."/>
            <person name="Bilodeau G."/>
        </authorList>
    </citation>
    <scope>NUCLEOTIDE SEQUENCE [LARGE SCALE GENOMIC DNA]</scope>
    <source>
        <strain evidence="12 13">CBS 268.59</strain>
    </source>
</reference>
<gene>
    <name evidence="12" type="primary">SRP72</name>
    <name evidence="12" type="ORF">LSUE1_G000922</name>
</gene>
<evidence type="ECO:0000256" key="7">
    <source>
        <dbReference type="ARBA" id="ARBA00023135"/>
    </source>
</evidence>
<protein>
    <recommendedName>
        <fullName evidence="4 9">Signal recognition particle subunit SRP72</fullName>
    </recommendedName>
</protein>
<dbReference type="GO" id="GO:0043022">
    <property type="term" value="F:ribosome binding"/>
    <property type="evidence" value="ECO:0007669"/>
    <property type="project" value="TreeGrafter"/>
</dbReference>
<evidence type="ECO:0000256" key="8">
    <source>
        <dbReference type="ARBA" id="ARBA00023274"/>
    </source>
</evidence>
<dbReference type="EMBL" id="QGMK01000036">
    <property type="protein sequence ID" value="TVY85022.1"/>
    <property type="molecule type" value="Genomic_DNA"/>
</dbReference>
<dbReference type="InterPro" id="IPR013699">
    <property type="entry name" value="Signal_recog_part_SRP72_RNA-bd"/>
</dbReference>
<feature type="compositionally biased region" description="Basic and acidic residues" evidence="10">
    <location>
        <begin position="549"/>
        <end position="560"/>
    </location>
</feature>
<dbReference type="GO" id="GO:0006614">
    <property type="term" value="P:SRP-dependent cotranslational protein targeting to membrane"/>
    <property type="evidence" value="ECO:0007669"/>
    <property type="project" value="UniProtKB-UniRule"/>
</dbReference>
<dbReference type="PIRSF" id="PIRSF038922">
    <property type="entry name" value="SRP72"/>
    <property type="match status" value="1"/>
</dbReference>